<sequence>MSDHLRILVAEDEFIVAFDLCDTVKEAGFEVEGPHSEISTAMLAVQKARPDLAILDVRLEDGDSFRLAEALMAEDVPVIFHSGQFSPDEVRQRYPTAIACAKPCPPNLMLEKVQQALSTTH</sequence>
<proteinExistence type="predicted"/>
<protein>
    <submittedName>
        <fullName evidence="4">Response regulator</fullName>
    </submittedName>
</protein>
<dbReference type="AlphaFoldDB" id="A0A0G3X9I9"/>
<reference evidence="4 5" key="1">
    <citation type="submission" date="2015-06" db="EMBL/GenBank/DDBJ databases">
        <authorList>
            <person name="Kim K.M."/>
        </authorList>
    </citation>
    <scope>NUCLEOTIDE SEQUENCE [LARGE SCALE GENOMIC DNA]</scope>
    <source>
        <strain evidence="4 5">KCTC 22370</strain>
    </source>
</reference>
<dbReference type="STRING" id="543877.AM2010_1809"/>
<name>A0A0G3X9I9_9SPHN</name>
<gene>
    <name evidence="4" type="ORF">AM2010_1809</name>
</gene>
<dbReference type="EMBL" id="CP011805">
    <property type="protein sequence ID" value="AKM07872.1"/>
    <property type="molecule type" value="Genomic_DNA"/>
</dbReference>
<feature type="domain" description="Response regulatory" evidence="3">
    <location>
        <begin position="6"/>
        <end position="117"/>
    </location>
</feature>
<dbReference type="SUPFAM" id="SSF52172">
    <property type="entry name" value="CheY-like"/>
    <property type="match status" value="1"/>
</dbReference>
<dbReference type="Pfam" id="PF00072">
    <property type="entry name" value="Response_reg"/>
    <property type="match status" value="1"/>
</dbReference>
<dbReference type="PATRIC" id="fig|543877.4.peg.1833"/>
<evidence type="ECO:0000256" key="2">
    <source>
        <dbReference type="PROSITE-ProRule" id="PRU00169"/>
    </source>
</evidence>
<dbReference type="PANTHER" id="PTHR44591">
    <property type="entry name" value="STRESS RESPONSE REGULATOR PROTEIN 1"/>
    <property type="match status" value="1"/>
</dbReference>
<dbReference type="RefSeq" id="WP_047806803.1">
    <property type="nucleotide sequence ID" value="NZ_CP011805.1"/>
</dbReference>
<accession>A0A0G3X9I9</accession>
<evidence type="ECO:0000313" key="4">
    <source>
        <dbReference type="EMBL" id="AKM07872.1"/>
    </source>
</evidence>
<dbReference type="PROSITE" id="PS50110">
    <property type="entry name" value="RESPONSE_REGULATORY"/>
    <property type="match status" value="1"/>
</dbReference>
<evidence type="ECO:0000259" key="3">
    <source>
        <dbReference type="PROSITE" id="PS50110"/>
    </source>
</evidence>
<dbReference type="Proteomes" id="UP000037643">
    <property type="component" value="Chromosome"/>
</dbReference>
<dbReference type="InterPro" id="IPR011006">
    <property type="entry name" value="CheY-like_superfamily"/>
</dbReference>
<organism evidence="4 5">
    <name type="scientific">Pelagerythrobacter marensis</name>
    <dbReference type="NCBI Taxonomy" id="543877"/>
    <lineage>
        <taxon>Bacteria</taxon>
        <taxon>Pseudomonadati</taxon>
        <taxon>Pseudomonadota</taxon>
        <taxon>Alphaproteobacteria</taxon>
        <taxon>Sphingomonadales</taxon>
        <taxon>Erythrobacteraceae</taxon>
        <taxon>Pelagerythrobacter</taxon>
    </lineage>
</organism>
<keyword evidence="5" id="KW-1185">Reference proteome</keyword>
<evidence type="ECO:0000256" key="1">
    <source>
        <dbReference type="ARBA" id="ARBA00022553"/>
    </source>
</evidence>
<dbReference type="InterPro" id="IPR050595">
    <property type="entry name" value="Bact_response_regulator"/>
</dbReference>
<evidence type="ECO:0000313" key="5">
    <source>
        <dbReference type="Proteomes" id="UP000037643"/>
    </source>
</evidence>
<dbReference type="KEGG" id="amx:AM2010_1809"/>
<feature type="modified residue" description="4-aspartylphosphate" evidence="2">
    <location>
        <position position="56"/>
    </location>
</feature>
<dbReference type="PANTHER" id="PTHR44591:SF24">
    <property type="entry name" value="PROTEIN-GLUTAMATE METHYLESTERASE_PROTEIN-GLUTAMINE GLUTAMINASE 1"/>
    <property type="match status" value="1"/>
</dbReference>
<dbReference type="Gene3D" id="3.40.50.2300">
    <property type="match status" value="1"/>
</dbReference>
<dbReference type="SMART" id="SM00448">
    <property type="entry name" value="REC"/>
    <property type="match status" value="1"/>
</dbReference>
<dbReference type="InterPro" id="IPR001789">
    <property type="entry name" value="Sig_transdc_resp-reg_receiver"/>
</dbReference>
<keyword evidence="1 2" id="KW-0597">Phosphoprotein</keyword>
<dbReference type="OrthoDB" id="7774278at2"/>
<dbReference type="GO" id="GO:0000160">
    <property type="term" value="P:phosphorelay signal transduction system"/>
    <property type="evidence" value="ECO:0007669"/>
    <property type="project" value="InterPro"/>
</dbReference>